<sequence length="486" mass="51893">MAPTAVPEFINIRRNRKTRIVATLGPASSTFEQLKALATAGADVFRLNMSHGEHKDKEALVHTIRAVEREIGRPIAILADLQGPKLRIGTFANGKITLKNGDTFTLDLTDEPGTQDRVGMPHKEIFSAIDAGTQILLDDGKVRLEVTKAETVKAECTVIVGGVLSDRKGVNVPNAVLPLAALTEKDRKDLAFALKCGADWIALSFVQRAADVAEAKKLVAGRAAVMAKIEKPAAVEALDEIIELSDGVMVARGDLGVEEPVEKVPGIQKKIIRKCRLAGKPVVVATQMLESMIKSPVPTRAEVSDVATAVADGADAVMLSAESAVGDYPIEAVAVMDRVARRIENEPDYLLGSRLDTGTYNTRIEDAVTAAARQVAESISACAIVTFTTSGSTALRAARERPKVPILTLTPKMSIARKLAIVWGMNTIKTRDVTSFEEMVGKSQRMAVRSGLAKAGDRIVITAGVPFGTPGATNVLHIAWINKTTV</sequence>
<dbReference type="InterPro" id="IPR015793">
    <property type="entry name" value="Pyrv_Knase_brl"/>
</dbReference>
<evidence type="ECO:0000256" key="8">
    <source>
        <dbReference type="ARBA" id="ARBA00022840"/>
    </source>
</evidence>
<proteinExistence type="inferred from homology"/>
<reference evidence="17" key="1">
    <citation type="journal article" date="2019" name="Int. J. Syst. Evol. Microbiol.">
        <title>The Global Catalogue of Microorganisms (GCM) 10K type strain sequencing project: providing services to taxonomists for standard genome sequencing and annotation.</title>
        <authorList>
            <consortium name="The Broad Institute Genomics Platform"/>
            <consortium name="The Broad Institute Genome Sequencing Center for Infectious Disease"/>
            <person name="Wu L."/>
            <person name="Ma J."/>
        </authorList>
    </citation>
    <scope>NUCLEOTIDE SEQUENCE [LARGE SCALE GENOMIC DNA]</scope>
    <source>
        <strain evidence="17">KCTC 62164</strain>
    </source>
</reference>
<evidence type="ECO:0000256" key="9">
    <source>
        <dbReference type="ARBA" id="ARBA00022842"/>
    </source>
</evidence>
<dbReference type="InterPro" id="IPR040442">
    <property type="entry name" value="Pyrv_kinase-like_dom_sf"/>
</dbReference>
<dbReference type="InterPro" id="IPR015806">
    <property type="entry name" value="Pyrv_Knase_insert_dom_sf"/>
</dbReference>
<keyword evidence="8" id="KW-0067">ATP-binding</keyword>
<dbReference type="Pfam" id="PF02887">
    <property type="entry name" value="PK_C"/>
    <property type="match status" value="1"/>
</dbReference>
<evidence type="ECO:0000256" key="13">
    <source>
        <dbReference type="RuleBase" id="RU000504"/>
    </source>
</evidence>
<protein>
    <recommendedName>
        <fullName evidence="3 12">Pyruvate kinase</fullName>
        <ecNumber evidence="3 12">2.7.1.40</ecNumber>
    </recommendedName>
</protein>
<dbReference type="EC" id="2.7.1.40" evidence="3 12"/>
<evidence type="ECO:0000256" key="5">
    <source>
        <dbReference type="ARBA" id="ARBA00022723"/>
    </source>
</evidence>
<dbReference type="InterPro" id="IPR036918">
    <property type="entry name" value="Pyrv_Knase_C_sf"/>
</dbReference>
<gene>
    <name evidence="16" type="primary">pyk</name>
    <name evidence="16" type="ORF">ACFOKA_12255</name>
</gene>
<feature type="domain" description="Pyruvate kinase barrel" evidence="14">
    <location>
        <begin position="16"/>
        <end position="333"/>
    </location>
</feature>
<dbReference type="SUPFAM" id="SSF52935">
    <property type="entry name" value="PK C-terminal domain-like"/>
    <property type="match status" value="1"/>
</dbReference>
<evidence type="ECO:0000259" key="15">
    <source>
        <dbReference type="Pfam" id="PF02887"/>
    </source>
</evidence>
<dbReference type="NCBIfam" id="TIGR01064">
    <property type="entry name" value="pyruv_kin"/>
    <property type="match status" value="1"/>
</dbReference>
<dbReference type="Pfam" id="PF00224">
    <property type="entry name" value="PK"/>
    <property type="match status" value="1"/>
</dbReference>
<evidence type="ECO:0000256" key="7">
    <source>
        <dbReference type="ARBA" id="ARBA00022777"/>
    </source>
</evidence>
<organism evidence="16 17">
    <name type="scientific">Kordiimonas pumila</name>
    <dbReference type="NCBI Taxonomy" id="2161677"/>
    <lineage>
        <taxon>Bacteria</taxon>
        <taxon>Pseudomonadati</taxon>
        <taxon>Pseudomonadota</taxon>
        <taxon>Alphaproteobacteria</taxon>
        <taxon>Kordiimonadales</taxon>
        <taxon>Kordiimonadaceae</taxon>
        <taxon>Kordiimonas</taxon>
    </lineage>
</organism>
<dbReference type="GO" id="GO:0016301">
    <property type="term" value="F:kinase activity"/>
    <property type="evidence" value="ECO:0007669"/>
    <property type="project" value="UniProtKB-KW"/>
</dbReference>
<name>A0ABV7D6P6_9PROT</name>
<comment type="caution">
    <text evidence="16">The sequence shown here is derived from an EMBL/GenBank/DDBJ whole genome shotgun (WGS) entry which is preliminary data.</text>
</comment>
<evidence type="ECO:0000313" key="16">
    <source>
        <dbReference type="EMBL" id="MFC3052678.1"/>
    </source>
</evidence>
<dbReference type="NCBIfam" id="NF004886">
    <property type="entry name" value="PRK06247.1"/>
    <property type="match status" value="1"/>
</dbReference>
<keyword evidence="17" id="KW-1185">Reference proteome</keyword>
<dbReference type="RefSeq" id="WP_228073606.1">
    <property type="nucleotide sequence ID" value="NZ_CP061205.1"/>
</dbReference>
<feature type="domain" description="Pyruvate kinase C-terminal" evidence="15">
    <location>
        <begin position="366"/>
        <end position="478"/>
    </location>
</feature>
<evidence type="ECO:0000256" key="4">
    <source>
        <dbReference type="ARBA" id="ARBA00022679"/>
    </source>
</evidence>
<evidence type="ECO:0000313" key="17">
    <source>
        <dbReference type="Proteomes" id="UP001595444"/>
    </source>
</evidence>
<dbReference type="Gene3D" id="2.40.33.10">
    <property type="entry name" value="PK beta-barrel domain-like"/>
    <property type="match status" value="1"/>
</dbReference>
<dbReference type="NCBIfam" id="NF004978">
    <property type="entry name" value="PRK06354.1"/>
    <property type="match status" value="1"/>
</dbReference>
<dbReference type="GO" id="GO:0004743">
    <property type="term" value="F:pyruvate kinase activity"/>
    <property type="evidence" value="ECO:0007669"/>
    <property type="project" value="UniProtKB-EC"/>
</dbReference>
<comment type="catalytic activity">
    <reaction evidence="13">
        <text>pyruvate + ATP = phosphoenolpyruvate + ADP + H(+)</text>
        <dbReference type="Rhea" id="RHEA:18157"/>
        <dbReference type="ChEBI" id="CHEBI:15361"/>
        <dbReference type="ChEBI" id="CHEBI:15378"/>
        <dbReference type="ChEBI" id="CHEBI:30616"/>
        <dbReference type="ChEBI" id="CHEBI:58702"/>
        <dbReference type="ChEBI" id="CHEBI:456216"/>
        <dbReference type="EC" id="2.7.1.40"/>
    </reaction>
</comment>
<dbReference type="InterPro" id="IPR015795">
    <property type="entry name" value="Pyrv_Knase_C"/>
</dbReference>
<evidence type="ECO:0000259" key="14">
    <source>
        <dbReference type="Pfam" id="PF00224"/>
    </source>
</evidence>
<dbReference type="SUPFAM" id="SSF51621">
    <property type="entry name" value="Phosphoenolpyruvate/pyruvate domain"/>
    <property type="match status" value="1"/>
</dbReference>
<dbReference type="EMBL" id="JBHRSL010000010">
    <property type="protein sequence ID" value="MFC3052678.1"/>
    <property type="molecule type" value="Genomic_DNA"/>
</dbReference>
<evidence type="ECO:0000256" key="6">
    <source>
        <dbReference type="ARBA" id="ARBA00022741"/>
    </source>
</evidence>
<dbReference type="InterPro" id="IPR001697">
    <property type="entry name" value="Pyr_Knase"/>
</dbReference>
<evidence type="ECO:0000256" key="1">
    <source>
        <dbReference type="ARBA" id="ARBA00004997"/>
    </source>
</evidence>
<keyword evidence="7 13" id="KW-0418">Kinase</keyword>
<dbReference type="PANTHER" id="PTHR11817">
    <property type="entry name" value="PYRUVATE KINASE"/>
    <property type="match status" value="1"/>
</dbReference>
<dbReference type="Proteomes" id="UP001595444">
    <property type="component" value="Unassembled WGS sequence"/>
</dbReference>
<comment type="pathway">
    <text evidence="1 13">Carbohydrate degradation; glycolysis; pyruvate from D-glyceraldehyde 3-phosphate: step 5/5.</text>
</comment>
<dbReference type="Gene3D" id="3.20.20.60">
    <property type="entry name" value="Phosphoenolpyruvate-binding domains"/>
    <property type="match status" value="1"/>
</dbReference>
<keyword evidence="11 16" id="KW-0670">Pyruvate</keyword>
<keyword evidence="6" id="KW-0547">Nucleotide-binding</keyword>
<evidence type="ECO:0000256" key="3">
    <source>
        <dbReference type="ARBA" id="ARBA00012142"/>
    </source>
</evidence>
<dbReference type="PRINTS" id="PR01050">
    <property type="entry name" value="PYRUVTKNASE"/>
</dbReference>
<evidence type="ECO:0000256" key="12">
    <source>
        <dbReference type="NCBIfam" id="TIGR01064"/>
    </source>
</evidence>
<keyword evidence="10 13" id="KW-0324">Glycolysis</keyword>
<keyword evidence="9 13" id="KW-0460">Magnesium</keyword>
<dbReference type="InterPro" id="IPR015813">
    <property type="entry name" value="Pyrv/PenolPyrv_kinase-like_dom"/>
</dbReference>
<keyword evidence="4 13" id="KW-0808">Transferase</keyword>
<dbReference type="NCBIfam" id="NF004491">
    <property type="entry name" value="PRK05826.1"/>
    <property type="match status" value="1"/>
</dbReference>
<dbReference type="SUPFAM" id="SSF50800">
    <property type="entry name" value="PK beta-barrel domain-like"/>
    <property type="match status" value="1"/>
</dbReference>
<evidence type="ECO:0000256" key="10">
    <source>
        <dbReference type="ARBA" id="ARBA00023152"/>
    </source>
</evidence>
<comment type="similarity">
    <text evidence="2 13">Belongs to the pyruvate kinase family.</text>
</comment>
<evidence type="ECO:0000256" key="2">
    <source>
        <dbReference type="ARBA" id="ARBA00008663"/>
    </source>
</evidence>
<evidence type="ECO:0000256" key="11">
    <source>
        <dbReference type="ARBA" id="ARBA00023317"/>
    </source>
</evidence>
<dbReference type="Gene3D" id="3.40.1380.20">
    <property type="entry name" value="Pyruvate kinase, C-terminal domain"/>
    <property type="match status" value="1"/>
</dbReference>
<dbReference type="InterPro" id="IPR011037">
    <property type="entry name" value="Pyrv_Knase-like_insert_dom_sf"/>
</dbReference>
<accession>A0ABV7D6P6</accession>
<keyword evidence="5" id="KW-0479">Metal-binding</keyword>